<protein>
    <submittedName>
        <fullName evidence="1">Uncharacterized protein</fullName>
    </submittedName>
</protein>
<gene>
    <name evidence="1" type="ORF">MRB53_032719</name>
</gene>
<comment type="caution">
    <text evidence="1">The sequence shown here is derived from an EMBL/GenBank/DDBJ whole genome shotgun (WGS) entry which is preliminary data.</text>
</comment>
<proteinExistence type="predicted"/>
<dbReference type="Proteomes" id="UP001234297">
    <property type="component" value="Chromosome 11"/>
</dbReference>
<reference evidence="1 2" key="1">
    <citation type="journal article" date="2022" name="Hortic Res">
        <title>A haplotype resolved chromosomal level avocado genome allows analysis of novel avocado genes.</title>
        <authorList>
            <person name="Nath O."/>
            <person name="Fletcher S.J."/>
            <person name="Hayward A."/>
            <person name="Shaw L.M."/>
            <person name="Masouleh A.K."/>
            <person name="Furtado A."/>
            <person name="Henry R.J."/>
            <person name="Mitter N."/>
        </authorList>
    </citation>
    <scope>NUCLEOTIDE SEQUENCE [LARGE SCALE GENOMIC DNA]</scope>
    <source>
        <strain evidence="2">cv. Hass</strain>
    </source>
</reference>
<evidence type="ECO:0000313" key="2">
    <source>
        <dbReference type="Proteomes" id="UP001234297"/>
    </source>
</evidence>
<keyword evidence="2" id="KW-1185">Reference proteome</keyword>
<name>A0ACC2KSJ5_PERAE</name>
<sequence>MKGLVRREILTANLFAKITVIFLISSAFFYLGKHWSQSDGYQQLIFFNHQSPPSISISPNANLTLNVSSLLPPPPPSYPPPNLPSPPPPPLPPSPPPDRFGIVDENGTMTESFDVGEVDPDLVENDENQTVVREGGDGNSRARARVSRLRLCPERMREYIPCLDNEEAIKKLESTEKGEKYERHCPAPGKGFDCLVPPPKDYKQPIPWPRSRDEVWFNNVPHSRLVEDKGGQNWISIAKDKFKFPGGGTQFIHGADQYLDQISQMVPDIAFGNHTRVVLDVGCGVASFGAYLLSRNVVPLSIAPKDVHENQIQFALERGVPAMVAAFATRRLLYPSQAFDLIHCSRCRINWTRDDGILLLEVNRMLRAGGYFAWAAQPVYKHEESQQEAWKEMENLTARICWELVKKEGYIAIWKKPLNNSCYINRDAEVQPPLCDNDNDLDNVWYVDLKPCIARLPENGYGVNITTWPARLHYPPDRLQTVEQDAYISRNELFKAESKFWNDVVGGYVRGYHWKQIRLRNVMDMRAGFGGFAAAFVDLGIDAWVMNVVPISGPNTLPVIFDRGLLGVIHDWCEAFDTYPRTYDLLHASGLLSIEQKRCNISSIMLEMDRILRPGGRAYIQDVKSVIEEAYEITKALGWRAVVQDTSEGPYASRRVLRAMEARLYISDVGRWEPGIRSGEEKSAKEGTGCRAIISAEIAHPTNTSLIMPLPTLSLREYTYLQGNRSLISASLYVLSHLFYHSPKSGALGFIVFGFHISQKTFQRMSEPPFVPRERLLKKQQYFQNVHKHTYLKGPYDKITSVAIPIALAVTAGYMIVRGIYNMSHGIGKKE</sequence>
<evidence type="ECO:0000313" key="1">
    <source>
        <dbReference type="EMBL" id="KAJ8624189.1"/>
    </source>
</evidence>
<dbReference type="EMBL" id="CM056819">
    <property type="protein sequence ID" value="KAJ8624189.1"/>
    <property type="molecule type" value="Genomic_DNA"/>
</dbReference>
<organism evidence="1 2">
    <name type="scientific">Persea americana</name>
    <name type="common">Avocado</name>
    <dbReference type="NCBI Taxonomy" id="3435"/>
    <lineage>
        <taxon>Eukaryota</taxon>
        <taxon>Viridiplantae</taxon>
        <taxon>Streptophyta</taxon>
        <taxon>Embryophyta</taxon>
        <taxon>Tracheophyta</taxon>
        <taxon>Spermatophyta</taxon>
        <taxon>Magnoliopsida</taxon>
        <taxon>Magnoliidae</taxon>
        <taxon>Laurales</taxon>
        <taxon>Lauraceae</taxon>
        <taxon>Persea</taxon>
    </lineage>
</organism>
<accession>A0ACC2KSJ5</accession>